<dbReference type="CDD" id="cd16914">
    <property type="entry name" value="EcfT"/>
    <property type="match status" value="1"/>
</dbReference>
<dbReference type="Pfam" id="PF02361">
    <property type="entry name" value="CbiQ"/>
    <property type="match status" value="1"/>
</dbReference>
<dbReference type="EMBL" id="BRLB01000021">
    <property type="protein sequence ID" value="GKX31787.1"/>
    <property type="molecule type" value="Genomic_DNA"/>
</dbReference>
<evidence type="ECO:0000313" key="8">
    <source>
        <dbReference type="Proteomes" id="UP001144256"/>
    </source>
</evidence>
<feature type="transmembrane region" description="Helical" evidence="6">
    <location>
        <begin position="21"/>
        <end position="39"/>
    </location>
</feature>
<evidence type="ECO:0000256" key="5">
    <source>
        <dbReference type="ARBA" id="ARBA00023136"/>
    </source>
</evidence>
<protein>
    <submittedName>
        <fullName evidence="7">Cobalt ABC transporter permease</fullName>
    </submittedName>
</protein>
<evidence type="ECO:0000256" key="3">
    <source>
        <dbReference type="ARBA" id="ARBA00022692"/>
    </source>
</evidence>
<dbReference type="PANTHER" id="PTHR34857:SF2">
    <property type="entry name" value="SLL0384 PROTEIN"/>
    <property type="match status" value="1"/>
</dbReference>
<keyword evidence="5 6" id="KW-0472">Membrane</keyword>
<dbReference type="GO" id="GO:0005886">
    <property type="term" value="C:plasma membrane"/>
    <property type="evidence" value="ECO:0007669"/>
    <property type="project" value="UniProtKB-ARBA"/>
</dbReference>
<dbReference type="Proteomes" id="UP001144256">
    <property type="component" value="Unassembled WGS sequence"/>
</dbReference>
<feature type="transmembrane region" description="Helical" evidence="6">
    <location>
        <begin position="74"/>
        <end position="97"/>
    </location>
</feature>
<feature type="transmembrane region" description="Helical" evidence="6">
    <location>
        <begin position="241"/>
        <end position="259"/>
    </location>
</feature>
<comment type="caution">
    <text evidence="7">The sequence shown here is derived from an EMBL/GenBank/DDBJ whole genome shotgun (WGS) entry which is preliminary data.</text>
</comment>
<evidence type="ECO:0000256" key="6">
    <source>
        <dbReference type="SAM" id="Phobius"/>
    </source>
</evidence>
<feature type="transmembrane region" description="Helical" evidence="6">
    <location>
        <begin position="45"/>
        <end position="65"/>
    </location>
</feature>
<keyword evidence="8" id="KW-1185">Reference proteome</keyword>
<dbReference type="PANTHER" id="PTHR34857">
    <property type="entry name" value="SLL0384 PROTEIN"/>
    <property type="match status" value="1"/>
</dbReference>
<accession>A0A9W6DHP6</accession>
<evidence type="ECO:0000256" key="4">
    <source>
        <dbReference type="ARBA" id="ARBA00022989"/>
    </source>
</evidence>
<keyword evidence="4 6" id="KW-1133">Transmembrane helix</keyword>
<comment type="subcellular location">
    <subcellularLocation>
        <location evidence="1">Membrane</location>
        <topology evidence="1">Multi-pass membrane protein</topology>
    </subcellularLocation>
</comment>
<evidence type="ECO:0000256" key="1">
    <source>
        <dbReference type="ARBA" id="ARBA00004141"/>
    </source>
</evidence>
<dbReference type="RefSeq" id="WP_281819087.1">
    <property type="nucleotide sequence ID" value="NZ_BRLB01000021.1"/>
</dbReference>
<sequence length="263" mass="29622">MWKEKLKVKKDNKIAALHPSSKFLIVCLYILCVIIIGTIKVDTYSIFLIPWFLVVPILCLASGVWKEFRKAIKAVLFIAALIFIVQSLFIPSEIIVWRWKFIKVYKAGLASGIALSFSILTIAGIFIWYFKTTENKEISRVLENSGLNYKICYVFISSLQMVKVLGNSSKTIMNAQKARGVETEGNIIVRSKAFFPSMVPLILGAITNTEERVLTLESKGFDVNGPKTHLFEVVKSGNEKLADGIAIMITVAILIWRILLWTL</sequence>
<dbReference type="InterPro" id="IPR003339">
    <property type="entry name" value="ABC/ECF_trnsptr_transmembrane"/>
</dbReference>
<gene>
    <name evidence="7" type="ORF">SH1V18_42670</name>
</gene>
<name>A0A9W6DHP6_9FIRM</name>
<evidence type="ECO:0000256" key="2">
    <source>
        <dbReference type="ARBA" id="ARBA00022475"/>
    </source>
</evidence>
<keyword evidence="2" id="KW-1003">Cell membrane</keyword>
<feature type="transmembrane region" description="Helical" evidence="6">
    <location>
        <begin position="109"/>
        <end position="130"/>
    </location>
</feature>
<dbReference type="AlphaFoldDB" id="A0A9W6DHP6"/>
<proteinExistence type="predicted"/>
<evidence type="ECO:0000313" key="7">
    <source>
        <dbReference type="EMBL" id="GKX31787.1"/>
    </source>
</evidence>
<reference evidence="7" key="1">
    <citation type="submission" date="2022-06" db="EMBL/GenBank/DDBJ databases">
        <title>Vallitalea longa sp. nov., an anaerobic bacterium isolated from marine sediment.</title>
        <authorList>
            <person name="Hirano S."/>
            <person name="Terahara T."/>
            <person name="Mori K."/>
            <person name="Hamada M."/>
            <person name="Matsumoto R."/>
            <person name="Kobayashi T."/>
        </authorList>
    </citation>
    <scope>NUCLEOTIDE SEQUENCE</scope>
    <source>
        <strain evidence="7">SH18-1</strain>
    </source>
</reference>
<dbReference type="InterPro" id="IPR051611">
    <property type="entry name" value="ECF_transporter_component"/>
</dbReference>
<keyword evidence="3 6" id="KW-0812">Transmembrane</keyword>
<organism evidence="7 8">
    <name type="scientific">Vallitalea longa</name>
    <dbReference type="NCBI Taxonomy" id="2936439"/>
    <lineage>
        <taxon>Bacteria</taxon>
        <taxon>Bacillati</taxon>
        <taxon>Bacillota</taxon>
        <taxon>Clostridia</taxon>
        <taxon>Lachnospirales</taxon>
        <taxon>Vallitaleaceae</taxon>
        <taxon>Vallitalea</taxon>
    </lineage>
</organism>